<organism evidence="2">
    <name type="scientific">Oryza barthii</name>
    <dbReference type="NCBI Taxonomy" id="65489"/>
    <lineage>
        <taxon>Eukaryota</taxon>
        <taxon>Viridiplantae</taxon>
        <taxon>Streptophyta</taxon>
        <taxon>Embryophyta</taxon>
        <taxon>Tracheophyta</taxon>
        <taxon>Spermatophyta</taxon>
        <taxon>Magnoliopsida</taxon>
        <taxon>Liliopsida</taxon>
        <taxon>Poales</taxon>
        <taxon>Poaceae</taxon>
        <taxon>BOP clade</taxon>
        <taxon>Oryzoideae</taxon>
        <taxon>Oryzeae</taxon>
        <taxon>Oryzinae</taxon>
        <taxon>Oryza</taxon>
    </lineage>
</organism>
<feature type="region of interest" description="Disordered" evidence="1">
    <location>
        <begin position="1"/>
        <end position="21"/>
    </location>
</feature>
<protein>
    <submittedName>
        <fullName evidence="2">Uncharacterized protein</fullName>
    </submittedName>
</protein>
<sequence>MRRNQQDERRSPAPCSRSPGWIGIGSAAATAMARAAAAAAASGGVDGERGEILVESPWWRTARRFPISSWAKTQIYGGVPGNMRYWDQAPLTFSNPQESLSRESGGTK</sequence>
<proteinExistence type="predicted"/>
<evidence type="ECO:0000313" key="3">
    <source>
        <dbReference type="Proteomes" id="UP000026960"/>
    </source>
</evidence>
<dbReference type="EnsemblPlants" id="OBART01G38800.1">
    <property type="protein sequence ID" value="OBART01G38800.1"/>
    <property type="gene ID" value="OBART01G38800"/>
</dbReference>
<dbReference type="PaxDb" id="65489-OBART01G38800.1"/>
<reference evidence="2" key="1">
    <citation type="journal article" date="2009" name="Rice">
        <title>De Novo Next Generation Sequencing of Plant Genomes.</title>
        <authorList>
            <person name="Rounsley S."/>
            <person name="Marri P.R."/>
            <person name="Yu Y."/>
            <person name="He R."/>
            <person name="Sisneros N."/>
            <person name="Goicoechea J.L."/>
            <person name="Lee S.J."/>
            <person name="Angelova A."/>
            <person name="Kudrna D."/>
            <person name="Luo M."/>
            <person name="Affourtit J."/>
            <person name="Desany B."/>
            <person name="Knight J."/>
            <person name="Niazi F."/>
            <person name="Egholm M."/>
            <person name="Wing R.A."/>
        </authorList>
    </citation>
    <scope>NUCLEOTIDE SEQUENCE [LARGE SCALE GENOMIC DNA]</scope>
    <source>
        <strain evidence="2">cv. IRGC 105608</strain>
    </source>
</reference>
<dbReference type="HOGENOM" id="CLU_2200959_0_0_1"/>
<feature type="compositionally biased region" description="Basic and acidic residues" evidence="1">
    <location>
        <begin position="1"/>
        <end position="11"/>
    </location>
</feature>
<name>A0A0D3EWT6_9ORYZ</name>
<keyword evidence="3" id="KW-1185">Reference proteome</keyword>
<evidence type="ECO:0000313" key="2">
    <source>
        <dbReference type="EnsemblPlants" id="OBART01G38800.1"/>
    </source>
</evidence>
<dbReference type="AlphaFoldDB" id="A0A0D3EWT6"/>
<accession>A0A0D3EWT6</accession>
<reference evidence="2" key="2">
    <citation type="submission" date="2015-03" db="UniProtKB">
        <authorList>
            <consortium name="EnsemblPlants"/>
        </authorList>
    </citation>
    <scope>IDENTIFICATION</scope>
</reference>
<dbReference type="Proteomes" id="UP000026960">
    <property type="component" value="Chromosome 1"/>
</dbReference>
<dbReference type="Gramene" id="OBART01G38800.1">
    <property type="protein sequence ID" value="OBART01G38800.1"/>
    <property type="gene ID" value="OBART01G38800"/>
</dbReference>
<evidence type="ECO:0000256" key="1">
    <source>
        <dbReference type="SAM" id="MobiDB-lite"/>
    </source>
</evidence>